<evidence type="ECO:0000256" key="6">
    <source>
        <dbReference type="SAM" id="Phobius"/>
    </source>
</evidence>
<evidence type="ECO:0000256" key="5">
    <source>
        <dbReference type="ARBA" id="ARBA00023136"/>
    </source>
</evidence>
<keyword evidence="7" id="KW-1185">Reference proteome</keyword>
<dbReference type="Proteomes" id="UP000504607">
    <property type="component" value="Unplaced"/>
</dbReference>
<evidence type="ECO:0000256" key="3">
    <source>
        <dbReference type="ARBA" id="ARBA00022692"/>
    </source>
</evidence>
<evidence type="ECO:0000256" key="1">
    <source>
        <dbReference type="ARBA" id="ARBA00004141"/>
    </source>
</evidence>
<feature type="transmembrane region" description="Helical" evidence="6">
    <location>
        <begin position="12"/>
        <end position="32"/>
    </location>
</feature>
<dbReference type="AlphaFoldDB" id="A0A8N4ESF2"/>
<reference evidence="8" key="1">
    <citation type="submission" date="2025-08" db="UniProtKB">
        <authorList>
            <consortium name="RefSeq"/>
        </authorList>
    </citation>
    <scope>IDENTIFICATION</scope>
</reference>
<evidence type="ECO:0000313" key="7">
    <source>
        <dbReference type="Proteomes" id="UP000504607"/>
    </source>
</evidence>
<keyword evidence="5 6" id="KW-0472">Membrane</keyword>
<keyword evidence="3 6" id="KW-0812">Transmembrane</keyword>
<dbReference type="PANTHER" id="PTHR10383:SF23">
    <property type="entry name" value="SERINC-DOMAIN CONTAINING SERINE AND SPHINGOLIPID BIOSYNTHESIS PROTEIN"/>
    <property type="match status" value="1"/>
</dbReference>
<proteinExistence type="inferred from homology"/>
<name>A0A8N4ESF2_ELAGV</name>
<evidence type="ECO:0000256" key="2">
    <source>
        <dbReference type="ARBA" id="ARBA00006665"/>
    </source>
</evidence>
<evidence type="ECO:0000256" key="4">
    <source>
        <dbReference type="ARBA" id="ARBA00022989"/>
    </source>
</evidence>
<feature type="transmembrane region" description="Helical" evidence="6">
    <location>
        <begin position="75"/>
        <end position="94"/>
    </location>
</feature>
<dbReference type="RefSeq" id="XP_029117998.1">
    <property type="nucleotide sequence ID" value="XM_029262165.1"/>
</dbReference>
<comment type="similarity">
    <text evidence="2">Belongs to the TDE1 family.</text>
</comment>
<dbReference type="GO" id="GO:0016020">
    <property type="term" value="C:membrane"/>
    <property type="evidence" value="ECO:0007669"/>
    <property type="project" value="UniProtKB-SubCell"/>
</dbReference>
<protein>
    <submittedName>
        <fullName evidence="8">Serine incorporator 1</fullName>
    </submittedName>
</protein>
<dbReference type="PANTHER" id="PTHR10383">
    <property type="entry name" value="SERINE INCORPORATOR"/>
    <property type="match status" value="1"/>
</dbReference>
<sequence length="154" mass="17889">MMIVSLHSKVNQDLLSSGIMGLYIVFLCWSAIQSEPYTQKCNIKKMMAEDGDWTTILFCKDDIQSEDDVPYSYEIFHFIFSMGAMYFAMLFISWELDQPTRKWSIDVGWPSTWVKIINQWFAASIYLWKLISPVVMGEKAINQEQHVQNVPVAV</sequence>
<dbReference type="OrthoDB" id="5963193at2759"/>
<dbReference type="InterPro" id="IPR005016">
    <property type="entry name" value="TDE1/TMS"/>
</dbReference>
<evidence type="ECO:0000313" key="8">
    <source>
        <dbReference type="RefSeq" id="XP_029117998.1"/>
    </source>
</evidence>
<keyword evidence="4 6" id="KW-1133">Transmembrane helix</keyword>
<dbReference type="Pfam" id="PF03348">
    <property type="entry name" value="Serinc"/>
    <property type="match status" value="2"/>
</dbReference>
<gene>
    <name evidence="8" type="primary">LOC105036249</name>
</gene>
<comment type="subcellular location">
    <subcellularLocation>
        <location evidence="1">Membrane</location>
        <topology evidence="1">Multi-pass membrane protein</topology>
    </subcellularLocation>
</comment>
<accession>A0A8N4ESF2</accession>
<organism evidence="7 8">
    <name type="scientific">Elaeis guineensis var. tenera</name>
    <name type="common">Oil palm</name>
    <dbReference type="NCBI Taxonomy" id="51953"/>
    <lineage>
        <taxon>Eukaryota</taxon>
        <taxon>Viridiplantae</taxon>
        <taxon>Streptophyta</taxon>
        <taxon>Embryophyta</taxon>
        <taxon>Tracheophyta</taxon>
        <taxon>Spermatophyta</taxon>
        <taxon>Magnoliopsida</taxon>
        <taxon>Liliopsida</taxon>
        <taxon>Arecaceae</taxon>
        <taxon>Arecoideae</taxon>
        <taxon>Cocoseae</taxon>
        <taxon>Elaeidinae</taxon>
        <taxon>Elaeis</taxon>
    </lineage>
</organism>